<dbReference type="PROSITE" id="PS50928">
    <property type="entry name" value="ABC_TM1"/>
    <property type="match status" value="1"/>
</dbReference>
<dbReference type="GO" id="GO:0055085">
    <property type="term" value="P:transmembrane transport"/>
    <property type="evidence" value="ECO:0007669"/>
    <property type="project" value="InterPro"/>
</dbReference>
<feature type="transmembrane region" description="Helical" evidence="7">
    <location>
        <begin position="115"/>
        <end position="132"/>
    </location>
</feature>
<keyword evidence="2 7" id="KW-0813">Transport</keyword>
<dbReference type="Gene3D" id="1.10.3720.10">
    <property type="entry name" value="MetI-like"/>
    <property type="match status" value="1"/>
</dbReference>
<dbReference type="Proteomes" id="UP000649604">
    <property type="component" value="Unassembled WGS sequence"/>
</dbReference>
<protein>
    <submittedName>
        <fullName evidence="9">ABC transporter permease subunit</fullName>
    </submittedName>
</protein>
<reference evidence="9" key="1">
    <citation type="submission" date="2019-11" db="EMBL/GenBank/DDBJ databases">
        <title>Microbial mats filling the niche in hypersaline microbial mats.</title>
        <authorList>
            <person name="Wong H.L."/>
            <person name="Macleod F.I."/>
            <person name="White R.A. III"/>
            <person name="Burns B.P."/>
        </authorList>
    </citation>
    <scope>NUCLEOTIDE SEQUENCE</scope>
    <source>
        <strain evidence="9">Rbin_158</strain>
    </source>
</reference>
<dbReference type="PANTHER" id="PTHR32243">
    <property type="entry name" value="MALTOSE TRANSPORT SYSTEM PERMEASE-RELATED"/>
    <property type="match status" value="1"/>
</dbReference>
<comment type="similarity">
    <text evidence="7">Belongs to the binding-protein-dependent transport system permease family.</text>
</comment>
<dbReference type="InterPro" id="IPR050901">
    <property type="entry name" value="BP-dep_ABC_trans_perm"/>
</dbReference>
<keyword evidence="6 7" id="KW-0472">Membrane</keyword>
<proteinExistence type="inferred from homology"/>
<evidence type="ECO:0000256" key="3">
    <source>
        <dbReference type="ARBA" id="ARBA00022475"/>
    </source>
</evidence>
<evidence type="ECO:0000256" key="2">
    <source>
        <dbReference type="ARBA" id="ARBA00022448"/>
    </source>
</evidence>
<evidence type="ECO:0000256" key="4">
    <source>
        <dbReference type="ARBA" id="ARBA00022692"/>
    </source>
</evidence>
<accession>A0A9D5JXT1</accession>
<feature type="transmembrane region" description="Helical" evidence="7">
    <location>
        <begin position="77"/>
        <end position="103"/>
    </location>
</feature>
<keyword evidence="4 7" id="KW-0812">Transmembrane</keyword>
<comment type="subcellular location">
    <subcellularLocation>
        <location evidence="1 7">Cell membrane</location>
        <topology evidence="1 7">Multi-pass membrane protein</topology>
    </subcellularLocation>
</comment>
<evidence type="ECO:0000313" key="10">
    <source>
        <dbReference type="Proteomes" id="UP000649604"/>
    </source>
</evidence>
<feature type="transmembrane region" description="Helical" evidence="7">
    <location>
        <begin position="152"/>
        <end position="171"/>
    </location>
</feature>
<keyword evidence="3" id="KW-1003">Cell membrane</keyword>
<organism evidence="9 10">
    <name type="scientific">candidate division KSB3 bacterium</name>
    <dbReference type="NCBI Taxonomy" id="2044937"/>
    <lineage>
        <taxon>Bacteria</taxon>
        <taxon>candidate division KSB3</taxon>
    </lineage>
</organism>
<dbReference type="Pfam" id="PF00528">
    <property type="entry name" value="BPD_transp_1"/>
    <property type="match status" value="1"/>
</dbReference>
<feature type="domain" description="ABC transmembrane type-1" evidence="8">
    <location>
        <begin position="78"/>
        <end position="271"/>
    </location>
</feature>
<evidence type="ECO:0000256" key="5">
    <source>
        <dbReference type="ARBA" id="ARBA00022989"/>
    </source>
</evidence>
<evidence type="ECO:0000256" key="1">
    <source>
        <dbReference type="ARBA" id="ARBA00004651"/>
    </source>
</evidence>
<evidence type="ECO:0000313" key="9">
    <source>
        <dbReference type="EMBL" id="MBD3325926.1"/>
    </source>
</evidence>
<evidence type="ECO:0000259" key="8">
    <source>
        <dbReference type="PROSITE" id="PS50928"/>
    </source>
</evidence>
<dbReference type="GO" id="GO:0005886">
    <property type="term" value="C:plasma membrane"/>
    <property type="evidence" value="ECO:0007669"/>
    <property type="project" value="UniProtKB-SubCell"/>
</dbReference>
<feature type="transmembrane region" description="Helical" evidence="7">
    <location>
        <begin position="250"/>
        <end position="271"/>
    </location>
</feature>
<dbReference type="CDD" id="cd06261">
    <property type="entry name" value="TM_PBP2"/>
    <property type="match status" value="1"/>
</dbReference>
<keyword evidence="5 7" id="KW-1133">Transmembrane helix</keyword>
<dbReference type="SUPFAM" id="SSF161098">
    <property type="entry name" value="MetI-like"/>
    <property type="match status" value="1"/>
</dbReference>
<dbReference type="InterPro" id="IPR000515">
    <property type="entry name" value="MetI-like"/>
</dbReference>
<evidence type="ECO:0000256" key="7">
    <source>
        <dbReference type="RuleBase" id="RU363032"/>
    </source>
</evidence>
<evidence type="ECO:0000256" key="6">
    <source>
        <dbReference type="ARBA" id="ARBA00023136"/>
    </source>
</evidence>
<name>A0A9D5JXT1_9BACT</name>
<comment type="caution">
    <text evidence="9">The sequence shown here is derived from an EMBL/GenBank/DDBJ whole genome shotgun (WGS) entry which is preliminary data.</text>
</comment>
<dbReference type="PANTHER" id="PTHR32243:SF24">
    <property type="entry name" value="DIACETYLCHITOBIOSE UPTAKE SYSTEM PERMEASE PROTEIN NGCG"/>
    <property type="match status" value="1"/>
</dbReference>
<gene>
    <name evidence="9" type="ORF">GF339_15170</name>
</gene>
<feature type="transmembrane region" description="Helical" evidence="7">
    <location>
        <begin position="192"/>
        <end position="217"/>
    </location>
</feature>
<feature type="transmembrane region" description="Helical" evidence="7">
    <location>
        <begin position="16"/>
        <end position="38"/>
    </location>
</feature>
<dbReference type="EMBL" id="WJJP01000497">
    <property type="protein sequence ID" value="MBD3325926.1"/>
    <property type="molecule type" value="Genomic_DNA"/>
</dbReference>
<sequence length="286" mass="33079">MEYKMDPKLKRRLSKIVITLILMTFTFILLIPFFWVILMSVRTTGEILRAPYGLPTEIRWQNYYQLMFDPQIKFYRYFLNSLMVTGGALVLTLTLSCLGGYGFGRRRFQFKYRGLLLILLLFSLMLPRQAMYIPQFVMMSKYGLLNTRTALILLYTAFAVTMSTYLMQTYFSQLPEEFEESARIDGANDWQIFWHIMLPLARPVIATLVIFNFMYFWNELLIALTMVTKSELRTLPLAMMNFIGENRADYGMGAASLVVGMAPVLILYVALSERFVQGMTAGAIKG</sequence>
<dbReference type="AlphaFoldDB" id="A0A9D5JXT1"/>
<dbReference type="InterPro" id="IPR035906">
    <property type="entry name" value="MetI-like_sf"/>
</dbReference>